<dbReference type="CDD" id="cd00296">
    <property type="entry name" value="SIR2"/>
    <property type="match status" value="1"/>
</dbReference>
<keyword evidence="2" id="KW-0808">Transferase</keyword>
<feature type="binding site" evidence="4">
    <location>
        <position position="158"/>
    </location>
    <ligand>
        <name>Zn(2+)</name>
        <dbReference type="ChEBI" id="CHEBI:29105"/>
    </ligand>
</feature>
<dbReference type="InterPro" id="IPR029035">
    <property type="entry name" value="DHS-like_NAD/FAD-binding_dom"/>
</dbReference>
<evidence type="ECO:0000256" key="4">
    <source>
        <dbReference type="PROSITE-ProRule" id="PRU00236"/>
    </source>
</evidence>
<dbReference type="SUPFAM" id="SSF52467">
    <property type="entry name" value="DHS-like NAD/FAD-binding domain"/>
    <property type="match status" value="1"/>
</dbReference>
<organism evidence="7 8">
    <name type="scientific">Cercospora kikuchii</name>
    <dbReference type="NCBI Taxonomy" id="84275"/>
    <lineage>
        <taxon>Eukaryota</taxon>
        <taxon>Fungi</taxon>
        <taxon>Dikarya</taxon>
        <taxon>Ascomycota</taxon>
        <taxon>Pezizomycotina</taxon>
        <taxon>Dothideomycetes</taxon>
        <taxon>Dothideomycetidae</taxon>
        <taxon>Mycosphaerellales</taxon>
        <taxon>Mycosphaerellaceae</taxon>
        <taxon>Cercospora</taxon>
    </lineage>
</organism>
<reference evidence="7 8" key="1">
    <citation type="submission" date="2021-01" db="EMBL/GenBank/DDBJ databases">
        <title>Cercospora kikuchii MAFF 305040 whole genome shotgun sequence.</title>
        <authorList>
            <person name="Kashiwa T."/>
            <person name="Suzuki T."/>
        </authorList>
    </citation>
    <scope>NUCLEOTIDE SEQUENCE [LARGE SCALE GENOMIC DNA]</scope>
    <source>
        <strain evidence="7 8">MAFF 305040</strain>
    </source>
</reference>
<dbReference type="EMBL" id="BOLY01000008">
    <property type="protein sequence ID" value="GIZ48210.1"/>
    <property type="molecule type" value="Genomic_DNA"/>
</dbReference>
<evidence type="ECO:0000313" key="8">
    <source>
        <dbReference type="Proteomes" id="UP000825890"/>
    </source>
</evidence>
<dbReference type="GO" id="GO:0017136">
    <property type="term" value="F:histone deacetylase activity, NAD-dependent"/>
    <property type="evidence" value="ECO:0007669"/>
    <property type="project" value="TreeGrafter"/>
</dbReference>
<feature type="binding site" evidence="4">
    <location>
        <position position="170"/>
    </location>
    <ligand>
        <name>Zn(2+)</name>
        <dbReference type="ChEBI" id="CHEBI:29105"/>
    </ligand>
</feature>
<proteinExistence type="inferred from homology"/>
<dbReference type="GO" id="GO:0070403">
    <property type="term" value="F:NAD+ binding"/>
    <property type="evidence" value="ECO:0007669"/>
    <property type="project" value="InterPro"/>
</dbReference>
<dbReference type="GO" id="GO:0006282">
    <property type="term" value="P:regulation of DNA repair"/>
    <property type="evidence" value="ECO:0007669"/>
    <property type="project" value="TreeGrafter"/>
</dbReference>
<evidence type="ECO:0000256" key="1">
    <source>
        <dbReference type="ARBA" id="ARBA00006924"/>
    </source>
</evidence>
<dbReference type="PROSITE" id="PS50305">
    <property type="entry name" value="SIRTUIN"/>
    <property type="match status" value="1"/>
</dbReference>
<dbReference type="Gene3D" id="3.30.1600.10">
    <property type="entry name" value="SIR2/SIRT2 'Small Domain"/>
    <property type="match status" value="1"/>
</dbReference>
<evidence type="ECO:0000256" key="2">
    <source>
        <dbReference type="ARBA" id="ARBA00022679"/>
    </source>
</evidence>
<feature type="region of interest" description="Disordered" evidence="5">
    <location>
        <begin position="292"/>
        <end position="311"/>
    </location>
</feature>
<dbReference type="GO" id="GO:0005634">
    <property type="term" value="C:nucleus"/>
    <property type="evidence" value="ECO:0007669"/>
    <property type="project" value="TreeGrafter"/>
</dbReference>
<dbReference type="PANTHER" id="PTHR11085">
    <property type="entry name" value="NAD-DEPENDENT PROTEIN DEACYLASE SIRTUIN-5, MITOCHONDRIAL-RELATED"/>
    <property type="match status" value="1"/>
</dbReference>
<protein>
    <recommendedName>
        <fullName evidence="6">Deacetylase sirtuin-type domain-containing protein</fullName>
    </recommendedName>
</protein>
<dbReference type="Gene3D" id="3.40.50.1220">
    <property type="entry name" value="TPP-binding domain"/>
    <property type="match status" value="1"/>
</dbReference>
<dbReference type="GeneID" id="68296855"/>
<accession>A0A9P3FL75</accession>
<sequence length="311" mass="34679">MSKRKATATCASRFQKRLQLHDGADLRYTEDAVAALSKCHNVLVIVGAGISTSAGIPDFRSSRGTFITHGLRRAFDASTLRYSTDALKEAIDFLAAQAARAEPTPFHEFLGRFDSRLLRLYTQNIDGLETEVGPADGKVVRLHGSLKEMVCTIRPSHCRPTVTSELWRPCLDCGREQDERKVRGLRHRGCGVMRPRITLYEEDTFADAECDIATAMKQDLRQRPDALLVAGTSLSIDSLRRFVVRAARDISRRGGPTVWVSHNTCPVPHMTYRLDMDCDGFARSMGALPNKLTSHEQVSRDHRDHPSSSTQ</sequence>
<evidence type="ECO:0000256" key="3">
    <source>
        <dbReference type="ARBA" id="ARBA00023027"/>
    </source>
</evidence>
<dbReference type="GO" id="GO:0031508">
    <property type="term" value="P:pericentric heterochromatin formation"/>
    <property type="evidence" value="ECO:0007669"/>
    <property type="project" value="TreeGrafter"/>
</dbReference>
<dbReference type="AlphaFoldDB" id="A0A9P3FL75"/>
<name>A0A9P3FL75_9PEZI</name>
<dbReference type="PANTHER" id="PTHR11085:SF15">
    <property type="entry name" value="NAD-DEPENDENT HISTONE DEACETYLASE HST4"/>
    <property type="match status" value="1"/>
</dbReference>
<gene>
    <name evidence="7" type="ORF">CKM354_001128000</name>
</gene>
<feature type="binding site" evidence="4">
    <location>
        <position position="151"/>
    </location>
    <ligand>
        <name>Zn(2+)</name>
        <dbReference type="ChEBI" id="CHEBI:29105"/>
    </ligand>
</feature>
<dbReference type="Proteomes" id="UP000825890">
    <property type="component" value="Unassembled WGS sequence"/>
</dbReference>
<keyword evidence="4" id="KW-0862">Zinc</keyword>
<feature type="active site" description="Proton acceptor" evidence="4">
    <location>
        <position position="143"/>
    </location>
</feature>
<dbReference type="InterPro" id="IPR026590">
    <property type="entry name" value="Ssirtuin_cat_dom"/>
</dbReference>
<keyword evidence="8" id="KW-1185">Reference proteome</keyword>
<dbReference type="GO" id="GO:0046872">
    <property type="term" value="F:metal ion binding"/>
    <property type="evidence" value="ECO:0007669"/>
    <property type="project" value="UniProtKB-KW"/>
</dbReference>
<dbReference type="InterPro" id="IPR003000">
    <property type="entry name" value="Sirtuin"/>
</dbReference>
<feature type="binding site" evidence="4">
    <location>
        <position position="190"/>
    </location>
    <ligand>
        <name>Zn(2+)</name>
        <dbReference type="ChEBI" id="CHEBI:29105"/>
    </ligand>
</feature>
<dbReference type="Pfam" id="PF02146">
    <property type="entry name" value="SIR2"/>
    <property type="match status" value="1"/>
</dbReference>
<dbReference type="InterPro" id="IPR050134">
    <property type="entry name" value="NAD-dep_sirtuin_deacylases"/>
</dbReference>
<keyword evidence="3" id="KW-0520">NAD</keyword>
<comment type="caution">
    <text evidence="7">The sequence shown here is derived from an EMBL/GenBank/DDBJ whole genome shotgun (WGS) entry which is preliminary data.</text>
</comment>
<dbReference type="RefSeq" id="XP_044662697.1">
    <property type="nucleotide sequence ID" value="XM_044806762.1"/>
</dbReference>
<evidence type="ECO:0000313" key="7">
    <source>
        <dbReference type="EMBL" id="GIZ48210.1"/>
    </source>
</evidence>
<evidence type="ECO:0000256" key="5">
    <source>
        <dbReference type="SAM" id="MobiDB-lite"/>
    </source>
</evidence>
<evidence type="ECO:0000259" key="6">
    <source>
        <dbReference type="PROSITE" id="PS50305"/>
    </source>
</evidence>
<feature type="compositionally biased region" description="Basic and acidic residues" evidence="5">
    <location>
        <begin position="293"/>
        <end position="311"/>
    </location>
</feature>
<comment type="similarity">
    <text evidence="1">Belongs to the sirtuin family. Class I subfamily.</text>
</comment>
<dbReference type="OrthoDB" id="2919105at2759"/>
<dbReference type="GO" id="GO:0031934">
    <property type="term" value="C:mating-type region heterochromatin"/>
    <property type="evidence" value="ECO:0007669"/>
    <property type="project" value="TreeGrafter"/>
</dbReference>
<keyword evidence="4" id="KW-0479">Metal-binding</keyword>
<dbReference type="GO" id="GO:1990414">
    <property type="term" value="P:replication-born double-strand break repair via sister chromatid exchange"/>
    <property type="evidence" value="ECO:0007669"/>
    <property type="project" value="TreeGrafter"/>
</dbReference>
<dbReference type="GO" id="GO:0000122">
    <property type="term" value="P:negative regulation of transcription by RNA polymerase II"/>
    <property type="evidence" value="ECO:0007669"/>
    <property type="project" value="TreeGrafter"/>
</dbReference>
<dbReference type="InterPro" id="IPR026591">
    <property type="entry name" value="Sirtuin_cat_small_dom_sf"/>
</dbReference>
<feature type="domain" description="Deacetylase sirtuin-type" evidence="6">
    <location>
        <begin position="16"/>
        <end position="294"/>
    </location>
</feature>